<dbReference type="InterPro" id="IPR050699">
    <property type="entry name" value="RNA-DNA_Helicase"/>
</dbReference>
<dbReference type="GO" id="GO:0005524">
    <property type="term" value="F:ATP binding"/>
    <property type="evidence" value="ECO:0007669"/>
    <property type="project" value="UniProtKB-KW"/>
</dbReference>
<sequence length="762" mass="87130">MIRPLSSSEYTQMAGRAGRRGLDAKGYVIILVSSIGKSLKSSVTGLPTEGVLRSVILGTQTRLVSQFKVTYSMILNLHRSSSLTLRDVMKRSFMEAASHRWETEQRQHLSFLNKKLDETTTLISSNDSNQTSVNSVSAFTENNDDLSESLFVYLDVRVKCPYNGIECCDSISAYYQLCYRYRQLTQSLIRTLSTKYERYLRNIFCPGRVILLHVTIKQSVWLVPGVIVNYYWETKKNGKDQLLFRAILWKLPTDSPTFFTKKQEGESETSAVVGSNNKISTAPVGEDNHSWYNCEYDEIEEKILRNIKGSCNTQWEETPVPPHLVPVFMPSSLEDGYARVTLQSILPEDSLFRICDRIVTFENKSLKLNMNISDCLLHSIKQHQNTVNRRETSVNLPDDNNEHYFPILNDVNLALFNSVNSPQHNSSFCVIYTTLSDNVPKQVDITKELKADKIDEEDVRLFEEYSTINDQLTYPLSISDTTTLNSNLLKCPNLLQHLNRVHQTIRRKLTIKKIETNLADYQLQLSKEYTGRLNVLKELGFIDSATQSYCLSSKGFFACELIKKEVVLTQLLLDGFIDNLLAPDIAAVLSVFANELRPYDFSLEKKSSSYLKELVNSIDRINSNTNYVSNNDLDLIPRHLLPVFKRILNCAYELETLQRFHNLIDPYLESRFDLRLVPLVYKWAKGYSFSATIAKCDLPEGLLIKSLLQLDELIRHIVGACRQFGKHILSLKMCEARNLIYRDIVSSPSLYILKGIKSVTDD</sequence>
<dbReference type="EMBL" id="AY815485">
    <property type="protein sequence ID" value="AAW27217.1"/>
    <property type="molecule type" value="mRNA"/>
</dbReference>
<evidence type="ECO:0000256" key="1">
    <source>
        <dbReference type="ARBA" id="ARBA00022741"/>
    </source>
</evidence>
<dbReference type="InterPro" id="IPR027417">
    <property type="entry name" value="P-loop_NTPase"/>
</dbReference>
<keyword evidence="3" id="KW-0347">Helicase</keyword>
<dbReference type="Pfam" id="PF08148">
    <property type="entry name" value="DSHCT"/>
    <property type="match status" value="1"/>
</dbReference>
<reference evidence="7" key="1">
    <citation type="submission" date="2004-11" db="EMBL/GenBank/DDBJ databases">
        <title>The full-length cDNA sequences of Schistosoma japonicum genes.</title>
        <authorList>
            <person name="Han Z."/>
        </authorList>
    </citation>
    <scope>NUCLEOTIDE SEQUENCE</scope>
</reference>
<feature type="domain" description="ATP-dependent RNA helicase Ski2/MTR4 C-terminal" evidence="6">
    <location>
        <begin position="546"/>
        <end position="752"/>
    </location>
</feature>
<dbReference type="GO" id="GO:0016787">
    <property type="term" value="F:hydrolase activity"/>
    <property type="evidence" value="ECO:0007669"/>
    <property type="project" value="UniProtKB-KW"/>
</dbReference>
<evidence type="ECO:0000256" key="3">
    <source>
        <dbReference type="ARBA" id="ARBA00022806"/>
    </source>
</evidence>
<keyword evidence="1" id="KW-0547">Nucleotide-binding</keyword>
<dbReference type="Gene3D" id="1.10.3380.30">
    <property type="match status" value="1"/>
</dbReference>
<dbReference type="GO" id="GO:0003724">
    <property type="term" value="F:RNA helicase activity"/>
    <property type="evidence" value="ECO:0007669"/>
    <property type="project" value="UniProtKB-EC"/>
</dbReference>
<dbReference type="GO" id="GO:0070478">
    <property type="term" value="P:nuclear-transcribed mRNA catabolic process, 3'-5' exonucleolytic nonsense-mediated decay"/>
    <property type="evidence" value="ECO:0007669"/>
    <property type="project" value="TreeGrafter"/>
</dbReference>
<dbReference type="PANTHER" id="PTHR12131:SF1">
    <property type="entry name" value="ATP-DEPENDENT RNA HELICASE SUPV3L1, MITOCHONDRIAL-RELATED"/>
    <property type="match status" value="1"/>
</dbReference>
<dbReference type="PANTHER" id="PTHR12131">
    <property type="entry name" value="ATP-DEPENDENT RNA AND DNA HELICASE"/>
    <property type="match status" value="1"/>
</dbReference>
<evidence type="ECO:0000313" key="7">
    <source>
        <dbReference type="EMBL" id="AAW27217.1"/>
    </source>
</evidence>
<keyword evidence="4" id="KW-0067">ATP-binding</keyword>
<evidence type="ECO:0000259" key="6">
    <source>
        <dbReference type="SMART" id="SM01142"/>
    </source>
</evidence>
<dbReference type="SMART" id="SM01142">
    <property type="entry name" value="DSHCT"/>
    <property type="match status" value="1"/>
</dbReference>
<evidence type="ECO:0000256" key="4">
    <source>
        <dbReference type="ARBA" id="ARBA00022840"/>
    </source>
</evidence>
<accession>Q5DAD9</accession>
<evidence type="ECO:0000256" key="2">
    <source>
        <dbReference type="ARBA" id="ARBA00022801"/>
    </source>
</evidence>
<evidence type="ECO:0000256" key="5">
    <source>
        <dbReference type="ARBA" id="ARBA00047984"/>
    </source>
</evidence>
<name>Q5DAD9_SCHJA</name>
<dbReference type="InterPro" id="IPR012961">
    <property type="entry name" value="Ski2/MTR4_C"/>
</dbReference>
<keyword evidence="2" id="KW-0378">Hydrolase</keyword>
<organism evidence="7">
    <name type="scientific">Schistosoma japonicum</name>
    <name type="common">Blood fluke</name>
    <dbReference type="NCBI Taxonomy" id="6182"/>
    <lineage>
        <taxon>Eukaryota</taxon>
        <taxon>Metazoa</taxon>
        <taxon>Spiralia</taxon>
        <taxon>Lophotrochozoa</taxon>
        <taxon>Platyhelminthes</taxon>
        <taxon>Trematoda</taxon>
        <taxon>Digenea</taxon>
        <taxon>Strigeidida</taxon>
        <taxon>Schistosomatoidea</taxon>
        <taxon>Schistosomatidae</taxon>
        <taxon>Schistosoma</taxon>
    </lineage>
</organism>
<dbReference type="GO" id="GO:0055087">
    <property type="term" value="C:Ski complex"/>
    <property type="evidence" value="ECO:0007669"/>
    <property type="project" value="TreeGrafter"/>
</dbReference>
<dbReference type="Gene3D" id="3.40.50.300">
    <property type="entry name" value="P-loop containing nucleotide triphosphate hydrolases"/>
    <property type="match status" value="1"/>
</dbReference>
<dbReference type="SUPFAM" id="SSF52540">
    <property type="entry name" value="P-loop containing nucleoside triphosphate hydrolases"/>
    <property type="match status" value="1"/>
</dbReference>
<reference evidence="7" key="2">
    <citation type="journal article" date="2006" name="PLoS Pathog.">
        <title>New perspectives on host-parasite interplay by comparative transcriptomic and proteomic analyses of Schistosoma japonicum.</title>
        <authorList>
            <person name="Liu F."/>
            <person name="Lu J."/>
            <person name="Hu W."/>
            <person name="Wang S.Y."/>
            <person name="Cui S.J."/>
            <person name="Chi M."/>
            <person name="Yan Q."/>
            <person name="Wang X.R."/>
            <person name="Song H.D."/>
            <person name="Xu X.N."/>
            <person name="Wang J.J."/>
            <person name="Zhang X.L."/>
            <person name="Zhang X."/>
            <person name="Wang Z.Q."/>
            <person name="Xue C.L."/>
            <person name="Brindley P.J."/>
            <person name="McManus D.P."/>
            <person name="Yang P.Y."/>
            <person name="Feng Z."/>
            <person name="Chen Z."/>
            <person name="Han Z.G."/>
        </authorList>
    </citation>
    <scope>NUCLEOTIDE SEQUENCE</scope>
</reference>
<proteinExistence type="evidence at transcript level"/>
<protein>
    <submittedName>
        <fullName evidence="7">SJCHGC09306 protein</fullName>
    </submittedName>
</protein>
<comment type="catalytic activity">
    <reaction evidence="5">
        <text>ATP + H2O = ADP + phosphate + H(+)</text>
        <dbReference type="Rhea" id="RHEA:13065"/>
        <dbReference type="ChEBI" id="CHEBI:15377"/>
        <dbReference type="ChEBI" id="CHEBI:15378"/>
        <dbReference type="ChEBI" id="CHEBI:30616"/>
        <dbReference type="ChEBI" id="CHEBI:43474"/>
        <dbReference type="ChEBI" id="CHEBI:456216"/>
        <dbReference type="EC" id="3.6.4.13"/>
    </reaction>
</comment>
<dbReference type="AlphaFoldDB" id="Q5DAD9"/>